<accession>A0A0A9FQH5</accession>
<reference evidence="1" key="1">
    <citation type="submission" date="2014-09" db="EMBL/GenBank/DDBJ databases">
        <authorList>
            <person name="Magalhaes I.L.F."/>
            <person name="Oliveira U."/>
            <person name="Santos F.R."/>
            <person name="Vidigal T.H.D.A."/>
            <person name="Brescovit A.D."/>
            <person name="Santos A.J."/>
        </authorList>
    </citation>
    <scope>NUCLEOTIDE SEQUENCE</scope>
    <source>
        <tissue evidence="1">Shoot tissue taken approximately 20 cm above the soil surface</tissue>
    </source>
</reference>
<proteinExistence type="predicted"/>
<dbReference type="EMBL" id="GBRH01187348">
    <property type="protein sequence ID" value="JAE10548.1"/>
    <property type="molecule type" value="Transcribed_RNA"/>
</dbReference>
<name>A0A0A9FQH5_ARUDO</name>
<sequence>MIPSDASSRTIQTAVLASVPPRRLPFPRIGDLKDEHRKVGRAEIGQKSRCLFT</sequence>
<dbReference type="AlphaFoldDB" id="A0A0A9FQH5"/>
<reference evidence="1" key="2">
    <citation type="journal article" date="2015" name="Data Brief">
        <title>Shoot transcriptome of the giant reed, Arundo donax.</title>
        <authorList>
            <person name="Barrero R.A."/>
            <person name="Guerrero F.D."/>
            <person name="Moolhuijzen P."/>
            <person name="Goolsby J.A."/>
            <person name="Tidwell J."/>
            <person name="Bellgard S.E."/>
            <person name="Bellgard M.I."/>
        </authorList>
    </citation>
    <scope>NUCLEOTIDE SEQUENCE</scope>
    <source>
        <tissue evidence="1">Shoot tissue taken approximately 20 cm above the soil surface</tissue>
    </source>
</reference>
<evidence type="ECO:0000313" key="1">
    <source>
        <dbReference type="EMBL" id="JAE10548.1"/>
    </source>
</evidence>
<protein>
    <submittedName>
        <fullName evidence="1">Uncharacterized protein</fullName>
    </submittedName>
</protein>
<organism evidence="1">
    <name type="scientific">Arundo donax</name>
    <name type="common">Giant reed</name>
    <name type="synonym">Donax arundinaceus</name>
    <dbReference type="NCBI Taxonomy" id="35708"/>
    <lineage>
        <taxon>Eukaryota</taxon>
        <taxon>Viridiplantae</taxon>
        <taxon>Streptophyta</taxon>
        <taxon>Embryophyta</taxon>
        <taxon>Tracheophyta</taxon>
        <taxon>Spermatophyta</taxon>
        <taxon>Magnoliopsida</taxon>
        <taxon>Liliopsida</taxon>
        <taxon>Poales</taxon>
        <taxon>Poaceae</taxon>
        <taxon>PACMAD clade</taxon>
        <taxon>Arundinoideae</taxon>
        <taxon>Arundineae</taxon>
        <taxon>Arundo</taxon>
    </lineage>
</organism>